<gene>
    <name evidence="4" type="ORF">NSCI0253_LOCUS15357</name>
</gene>
<sequence>MPPLLTSLVSLLEQSQASDTVNSETLLKHLIPLEPVIDQKSHWQPGELQRVVGVFCGWLRGHEGYQDDRCIRLMLRILSKLLGQDQDADNVAIQKGLITTATTLVKGSSGDVLLMKCSLEVLATLCVVDNSDTIINRSGTVPCIVELLKQHANNVELLEDAITTLALMAKRTRHRRTLQQQCGGSGTSSVTHVVEVLKRNLGNPSLVTAVCRFHQSFAVKDECCLVVLASGGVAALTAAFEQRHRQGDPRAANIRTLVASTIWTCSTSCQEVQRALLAADFQVSLAAVAKENLDNAEFQEAALGIVRGLSRIETHRQNIVDLGFVDMAIHSMRAFPDDAALQKEACGLFGHLAADPGIREFLGQVGAINEIVTALSRCEGHDDRKLAKIAMGALSNLSCFDRNRDILATTQVVQVLLGAVRFFMHLENILEQSITVISHIAVHPECNRQLVQFGAVEALLLFLEEHVDDLVILRKSLIALRHCQKHSLLSSSEPPLVSVTQQIAHAGKAGSFNGVSLLIKTMNTHNYDPTVVKEVSLLLTVIARVNENVPTLMGLAVQPCMKALEFHRNDQPVSDALAGLLSMLPLEEDDTWTSDPTPLSTGPLNTPAFMM</sequence>
<evidence type="ECO:0000313" key="4">
    <source>
        <dbReference type="EMBL" id="CAD8841009.1"/>
    </source>
</evidence>
<proteinExistence type="predicted"/>
<dbReference type="Gene3D" id="1.25.10.10">
    <property type="entry name" value="Leucine-rich Repeat Variant"/>
    <property type="match status" value="2"/>
</dbReference>
<dbReference type="PROSITE" id="PS50176">
    <property type="entry name" value="ARM_REPEAT"/>
    <property type="match status" value="1"/>
</dbReference>
<evidence type="ECO:0000256" key="2">
    <source>
        <dbReference type="PROSITE-ProRule" id="PRU00259"/>
    </source>
</evidence>
<dbReference type="PANTHER" id="PTHR22895:SF0">
    <property type="entry name" value="ARMADILLO REPEAT-CONTAINING PROTEIN 6"/>
    <property type="match status" value="1"/>
</dbReference>
<dbReference type="PANTHER" id="PTHR22895">
    <property type="entry name" value="ARMADILLO REPEAT-CONTAINING PROTEIN 6"/>
    <property type="match status" value="1"/>
</dbReference>
<reference evidence="4" key="1">
    <citation type="submission" date="2021-01" db="EMBL/GenBank/DDBJ databases">
        <authorList>
            <person name="Corre E."/>
            <person name="Pelletier E."/>
            <person name="Niang G."/>
            <person name="Scheremetjew M."/>
            <person name="Finn R."/>
            <person name="Kale V."/>
            <person name="Holt S."/>
            <person name="Cochrane G."/>
            <person name="Meng A."/>
            <person name="Brown T."/>
            <person name="Cohen L."/>
        </authorList>
    </citation>
    <scope>NUCLEOTIDE SEQUENCE</scope>
</reference>
<evidence type="ECO:0000256" key="3">
    <source>
        <dbReference type="SAM" id="MobiDB-lite"/>
    </source>
</evidence>
<dbReference type="InterPro" id="IPR000225">
    <property type="entry name" value="Armadillo"/>
</dbReference>
<keyword evidence="1" id="KW-0677">Repeat</keyword>
<dbReference type="EMBL" id="HBFQ01021919">
    <property type="protein sequence ID" value="CAD8841009.1"/>
    <property type="molecule type" value="Transcribed_RNA"/>
</dbReference>
<dbReference type="SMART" id="SM00185">
    <property type="entry name" value="ARM"/>
    <property type="match status" value="6"/>
</dbReference>
<feature type="compositionally biased region" description="Polar residues" evidence="3">
    <location>
        <begin position="593"/>
        <end position="604"/>
    </location>
</feature>
<organism evidence="4">
    <name type="scientific">Noctiluca scintillans</name>
    <name type="common">Sea sparkle</name>
    <name type="synonym">Red tide dinoflagellate</name>
    <dbReference type="NCBI Taxonomy" id="2966"/>
    <lineage>
        <taxon>Eukaryota</taxon>
        <taxon>Sar</taxon>
        <taxon>Alveolata</taxon>
        <taxon>Dinophyceae</taxon>
        <taxon>Noctilucales</taxon>
        <taxon>Noctilucaceae</taxon>
        <taxon>Noctiluca</taxon>
    </lineage>
</organism>
<evidence type="ECO:0008006" key="5">
    <source>
        <dbReference type="Google" id="ProtNLM"/>
    </source>
</evidence>
<feature type="repeat" description="ARM" evidence="2">
    <location>
        <begin position="139"/>
        <end position="183"/>
    </location>
</feature>
<feature type="region of interest" description="Disordered" evidence="3">
    <location>
        <begin position="589"/>
        <end position="611"/>
    </location>
</feature>
<dbReference type="InterPro" id="IPR011989">
    <property type="entry name" value="ARM-like"/>
</dbReference>
<dbReference type="InterPro" id="IPR016024">
    <property type="entry name" value="ARM-type_fold"/>
</dbReference>
<evidence type="ECO:0000256" key="1">
    <source>
        <dbReference type="ARBA" id="ARBA00022737"/>
    </source>
</evidence>
<accession>A0A7S1A370</accession>
<name>A0A7S1A370_NOCSC</name>
<dbReference type="SUPFAM" id="SSF48371">
    <property type="entry name" value="ARM repeat"/>
    <property type="match status" value="2"/>
</dbReference>
<dbReference type="AlphaFoldDB" id="A0A7S1A370"/>
<protein>
    <recommendedName>
        <fullName evidence="5">Armadillo repeat-containing protein 8</fullName>
    </recommendedName>
</protein>